<protein>
    <submittedName>
        <fullName evidence="1">Uncharacterized protein</fullName>
    </submittedName>
</protein>
<dbReference type="EMBL" id="LJJD01000023">
    <property type="protein sequence ID" value="KQL56895.1"/>
    <property type="molecule type" value="Genomic_DNA"/>
</dbReference>
<gene>
    <name evidence="1" type="ORF">AN965_11670</name>
</gene>
<sequence>MVYPVKGNEGEIKDHELFEFEAYINHNEIIDGTEPFDKVDTAGNDSSQNNGIVCSWDDVTYPLKQSIKEKKS</sequence>
<dbReference type="Proteomes" id="UP000051061">
    <property type="component" value="Unassembled WGS sequence"/>
</dbReference>
<proteinExistence type="predicted"/>
<name>A0A9D5DQR9_9BACI</name>
<evidence type="ECO:0000313" key="1">
    <source>
        <dbReference type="EMBL" id="KQL56895.1"/>
    </source>
</evidence>
<keyword evidence="2" id="KW-1185">Reference proteome</keyword>
<evidence type="ECO:0000313" key="2">
    <source>
        <dbReference type="Proteomes" id="UP000051061"/>
    </source>
</evidence>
<reference evidence="1 2" key="1">
    <citation type="submission" date="2015-09" db="EMBL/GenBank/DDBJ databases">
        <title>Genome sequencing project for genomic taxonomy and phylogenomics of Bacillus-like bacteria.</title>
        <authorList>
            <person name="Liu B."/>
            <person name="Wang J."/>
            <person name="Zhu Y."/>
            <person name="Liu G."/>
            <person name="Chen Q."/>
            <person name="Chen Z."/>
            <person name="Lan J."/>
            <person name="Che J."/>
            <person name="Ge C."/>
            <person name="Shi H."/>
            <person name="Pan Z."/>
            <person name="Liu X."/>
        </authorList>
    </citation>
    <scope>NUCLEOTIDE SEQUENCE [LARGE SCALE GENOMIC DNA]</scope>
    <source>
        <strain evidence="1 2">DSM 19153</strain>
    </source>
</reference>
<accession>A0A9D5DQR9</accession>
<dbReference type="AlphaFoldDB" id="A0A9D5DQR9"/>
<organism evidence="1 2">
    <name type="scientific">Alkalicoccobacillus plakortidis</name>
    <dbReference type="NCBI Taxonomy" id="444060"/>
    <lineage>
        <taxon>Bacteria</taxon>
        <taxon>Bacillati</taxon>
        <taxon>Bacillota</taxon>
        <taxon>Bacilli</taxon>
        <taxon>Bacillales</taxon>
        <taxon>Bacillaceae</taxon>
        <taxon>Alkalicoccobacillus</taxon>
    </lineage>
</organism>
<comment type="caution">
    <text evidence="1">The sequence shown here is derived from an EMBL/GenBank/DDBJ whole genome shotgun (WGS) entry which is preliminary data.</text>
</comment>